<organism evidence="1 2">
    <name type="scientific">Cyberlindnera jadinii (strain ATCC 18201 / CBS 1600 / BCRC 20928 / JCM 3617 / NBRC 0987 / NRRL Y-1542)</name>
    <name type="common">Torula yeast</name>
    <name type="synonym">Candida utilis</name>
    <dbReference type="NCBI Taxonomy" id="983966"/>
    <lineage>
        <taxon>Eukaryota</taxon>
        <taxon>Fungi</taxon>
        <taxon>Dikarya</taxon>
        <taxon>Ascomycota</taxon>
        <taxon>Saccharomycotina</taxon>
        <taxon>Saccharomycetes</taxon>
        <taxon>Phaffomycetales</taxon>
        <taxon>Phaffomycetaceae</taxon>
        <taxon>Cyberlindnera</taxon>
    </lineage>
</organism>
<dbReference type="OrthoDB" id="3980718at2759"/>
<dbReference type="EMBL" id="KV453933">
    <property type="protein sequence ID" value="ODV72861.1"/>
    <property type="molecule type" value="Genomic_DNA"/>
</dbReference>
<evidence type="ECO:0000313" key="2">
    <source>
        <dbReference type="Proteomes" id="UP000094389"/>
    </source>
</evidence>
<keyword evidence="2" id="KW-1185">Reference proteome</keyword>
<sequence length="676" mass="78459">MRRLLLRSGCAVPIFSRNFHPQQHSTPVLVLPFLKDKELLMKVFHRDRSLPFNTLRDVLGFKYTDPDTVELVRHSWLDFVTMNEDVGALQEGLHDCGDEDKFWSTSIRIANSSPMVMKALVEIWGDDVRRAELPVPNDLLETLIASLMYHENFEMSSKLVSRCLNNEKAINWKPMVDVAISFHNPTPLEFLAKIWSSNTSPDIYLQVMPHLRSLGLKEPYLNRWNNSLVGIGAFPRDSSMPLNVELKSQLDTANLRSFQNCLKNLAKYEKDPHWLKNPTSLLFLRYILESKDQLDALKTALDSCHVDSFNMSFWKTLYIYSSIPFDELDQRLRQTKFSPENTTIVTAKLRRTSKEKPAEFWTMLASESRADVIGKSYLPILVATIQCSTLEKAMDLALHVLSLDSVNNKFEICKAFIVESTKVIKDDPKRIEQSMVLDQFEEFLKENMLMNDELENYFIFSDLSLKHYDSAVERLEMMIESKRTIDVRTLDHLLKVLSWMRKTHKREDIIENMFRATVSALEQCKDIPSKTWNGILMEVGEHYDMAMIRTFLLRTTELVSAQCHLNIHPSNPNHPLRQVFNDKLTYSILDWGFIKEPENPWAGLDLIRELETKGIYFQENLIKKHLLKLTRILHRIPTVEEDGRIPQRLFDAMKGRIVSGDVETTINALNEMSKRN</sequence>
<protein>
    <submittedName>
        <fullName evidence="1">Uncharacterized protein</fullName>
    </submittedName>
</protein>
<dbReference type="AlphaFoldDB" id="A0A1E4S042"/>
<dbReference type="GeneID" id="30989739"/>
<dbReference type="Proteomes" id="UP000094389">
    <property type="component" value="Unassembled WGS sequence"/>
</dbReference>
<proteinExistence type="predicted"/>
<evidence type="ECO:0000313" key="1">
    <source>
        <dbReference type="EMBL" id="ODV72861.1"/>
    </source>
</evidence>
<gene>
    <name evidence="1" type="ORF">CYBJADRAFT_168377</name>
</gene>
<dbReference type="RefSeq" id="XP_020069900.1">
    <property type="nucleotide sequence ID" value="XM_020215343.1"/>
</dbReference>
<accession>A0A1E4S042</accession>
<dbReference type="OMA" id="ICKAFIV"/>
<reference evidence="1 2" key="1">
    <citation type="journal article" date="2016" name="Proc. Natl. Acad. Sci. U.S.A.">
        <title>Comparative genomics of biotechnologically important yeasts.</title>
        <authorList>
            <person name="Riley R."/>
            <person name="Haridas S."/>
            <person name="Wolfe K.H."/>
            <person name="Lopes M.R."/>
            <person name="Hittinger C.T."/>
            <person name="Goeker M."/>
            <person name="Salamov A.A."/>
            <person name="Wisecaver J.H."/>
            <person name="Long T.M."/>
            <person name="Calvey C.H."/>
            <person name="Aerts A.L."/>
            <person name="Barry K.W."/>
            <person name="Choi C."/>
            <person name="Clum A."/>
            <person name="Coughlan A.Y."/>
            <person name="Deshpande S."/>
            <person name="Douglass A.P."/>
            <person name="Hanson S.J."/>
            <person name="Klenk H.-P."/>
            <person name="LaButti K.M."/>
            <person name="Lapidus A."/>
            <person name="Lindquist E.A."/>
            <person name="Lipzen A.M."/>
            <person name="Meier-Kolthoff J.P."/>
            <person name="Ohm R.A."/>
            <person name="Otillar R.P."/>
            <person name="Pangilinan J.L."/>
            <person name="Peng Y."/>
            <person name="Rokas A."/>
            <person name="Rosa C.A."/>
            <person name="Scheuner C."/>
            <person name="Sibirny A.A."/>
            <person name="Slot J.C."/>
            <person name="Stielow J.B."/>
            <person name="Sun H."/>
            <person name="Kurtzman C.P."/>
            <person name="Blackwell M."/>
            <person name="Grigoriev I.V."/>
            <person name="Jeffries T.W."/>
        </authorList>
    </citation>
    <scope>NUCLEOTIDE SEQUENCE [LARGE SCALE GENOMIC DNA]</scope>
    <source>
        <strain evidence="2">ATCC 18201 / CBS 1600 / BCRC 20928 / JCM 3617 / NBRC 0987 / NRRL Y-1542</strain>
    </source>
</reference>
<name>A0A1E4S042_CYBJN</name>